<feature type="transmembrane region" description="Helical" evidence="1">
    <location>
        <begin position="414"/>
        <end position="434"/>
    </location>
</feature>
<accession>A0A1F5Z4Y7</accession>
<name>A0A1F5Z4Y7_9BACT</name>
<protein>
    <recommendedName>
        <fullName evidence="4">Chlor_Arch_YYY domain-containing protein</fullName>
    </recommendedName>
</protein>
<feature type="transmembrane region" description="Helical" evidence="1">
    <location>
        <begin position="545"/>
        <end position="566"/>
    </location>
</feature>
<feature type="transmembrane region" description="Helical" evidence="1">
    <location>
        <begin position="440"/>
        <end position="457"/>
    </location>
</feature>
<dbReference type="InterPro" id="IPR018746">
    <property type="entry name" value="DUF2298"/>
</dbReference>
<feature type="transmembrane region" description="Helical" evidence="1">
    <location>
        <begin position="190"/>
        <end position="215"/>
    </location>
</feature>
<feature type="transmembrane region" description="Helical" evidence="1">
    <location>
        <begin position="6"/>
        <end position="26"/>
    </location>
</feature>
<dbReference type="PANTHER" id="PTHR10790">
    <property type="entry name" value="TPR-DOMAIN CONTAINING PROTEIN"/>
    <property type="match status" value="1"/>
</dbReference>
<reference evidence="2 3" key="1">
    <citation type="journal article" date="2016" name="Nat. Commun.">
        <title>Thousands of microbial genomes shed light on interconnected biogeochemical processes in an aquifer system.</title>
        <authorList>
            <person name="Anantharaman K."/>
            <person name="Brown C.T."/>
            <person name="Hug L.A."/>
            <person name="Sharon I."/>
            <person name="Castelle C.J."/>
            <person name="Probst A.J."/>
            <person name="Thomas B.C."/>
            <person name="Singh A."/>
            <person name="Wilkins M.J."/>
            <person name="Karaoz U."/>
            <person name="Brodie E.L."/>
            <person name="Williams K.H."/>
            <person name="Hubbard S.S."/>
            <person name="Banfield J.F."/>
        </authorList>
    </citation>
    <scope>NUCLEOTIDE SEQUENCE [LARGE SCALE GENOMIC DNA]</scope>
</reference>
<keyword evidence="1" id="KW-1133">Transmembrane helix</keyword>
<comment type="caution">
    <text evidence="2">The sequence shown here is derived from an EMBL/GenBank/DDBJ whole genome shotgun (WGS) entry which is preliminary data.</text>
</comment>
<keyword evidence="1" id="KW-0472">Membrane</keyword>
<feature type="transmembrane region" description="Helical" evidence="1">
    <location>
        <begin position="96"/>
        <end position="116"/>
    </location>
</feature>
<dbReference type="AlphaFoldDB" id="A0A1F5Z4Y7"/>
<feature type="transmembrane region" description="Helical" evidence="1">
    <location>
        <begin position="66"/>
        <end position="84"/>
    </location>
</feature>
<keyword evidence="1" id="KW-0812">Transmembrane</keyword>
<feature type="transmembrane region" description="Helical" evidence="1">
    <location>
        <begin position="236"/>
        <end position="259"/>
    </location>
</feature>
<gene>
    <name evidence="2" type="ORF">A2777_04875</name>
</gene>
<dbReference type="Pfam" id="PF10060">
    <property type="entry name" value="DUF2298"/>
    <property type="match status" value="1"/>
</dbReference>
<dbReference type="Proteomes" id="UP000177354">
    <property type="component" value="Unassembled WGS sequence"/>
</dbReference>
<evidence type="ECO:0000256" key="1">
    <source>
        <dbReference type="SAM" id="Phobius"/>
    </source>
</evidence>
<feature type="transmembrane region" description="Helical" evidence="1">
    <location>
        <begin position="477"/>
        <end position="498"/>
    </location>
</feature>
<feature type="transmembrane region" description="Helical" evidence="1">
    <location>
        <begin position="611"/>
        <end position="634"/>
    </location>
</feature>
<dbReference type="NCBIfam" id="TIGR03662">
    <property type="entry name" value="Chlor_Arch_YYY"/>
    <property type="match status" value="1"/>
</dbReference>
<dbReference type="PANTHER" id="PTHR10790:SF51">
    <property type="entry name" value="TETRATRICOPEPTIDE REPEAT PROTEIN"/>
    <property type="match status" value="1"/>
</dbReference>
<evidence type="ECO:0008006" key="4">
    <source>
        <dbReference type="Google" id="ProtNLM"/>
    </source>
</evidence>
<organism evidence="2 3">
    <name type="scientific">Candidatus Gottesmanbacteria bacterium RIFCSPHIGHO2_01_FULL_40_15</name>
    <dbReference type="NCBI Taxonomy" id="1798376"/>
    <lineage>
        <taxon>Bacteria</taxon>
        <taxon>Candidatus Gottesmaniibacteriota</taxon>
    </lineage>
</organism>
<sequence>MPDISYIFIWYLTILIIGLSVLPLTLNIFRIFVDRGYIFSKIIGIFLASYLMWLLGSLHIMPFTKISIFIILIFLAIINMLVFIKKNQKQGITLPWKWLLLEEVIFLACLSFWAFVRGNEPSIRGLEKFMDYGFVNSILKASYFPPLDMWLTKSPDYTGGYFINYYYFGHYISAFLTKLSAIDSAVTYNLMLATLFAFNFALSFSIGINLVYLLYSLKLQAGKIFQLNPVSMRFKLIITGLLSAFLITLAGNLHTVYVLTSGYPNESPKPFWQLDFGFHPERYWYPNATRFIPNTIHEFPIYSYVVADLHGHVSDIPFVLLIIALLLNLIISVLIKKTRQDIKTEKPSLWMSFLNDYHENSPIPLQMLFFLGVLIAVMYMTNAWDGLIYLILTGLTFLYLNFKIKKASDSLFTVFYKTASSSLFLIFFFLLANFPFMVNFRPFVSGIGVLCAPAFLLEKKIGPFLFETGKCQKSDLWMMSLLWGFFYYNVAGLFLFSINPFIGSLYAKIGSVSEKNNIFNRIRTEITRSINILKKSLQDLNPVDVFIVILIFLSTLLLIFPEFFYIKDIYPAHYRANTMFKLGYQAFMMLALVSSYVIIKLRLDRDKIKKTVLFTIYNTVLIFLLTLVAIYPYFAITSYYGKLKSYRGLDGIMWMRDQYNDDYQAILWLRENVRCPEGAFADCPNQPVVAEAVGDSYTDYARVSAYTGLPTVVGWPVHEWLWRGSYDEAGKRIPEVEMLYQSQDPEEAKNIIKKYNISYIFVGQLEREKYPQIFIEKFNDLAEVAYENSGTKIFKVHSSI</sequence>
<dbReference type="EMBL" id="MFJF01000010">
    <property type="protein sequence ID" value="OGG07182.1"/>
    <property type="molecule type" value="Genomic_DNA"/>
</dbReference>
<proteinExistence type="predicted"/>
<feature type="transmembrane region" description="Helical" evidence="1">
    <location>
        <begin position="316"/>
        <end position="335"/>
    </location>
</feature>
<feature type="transmembrane region" description="Helical" evidence="1">
    <location>
        <begin position="38"/>
        <end position="60"/>
    </location>
</feature>
<feature type="transmembrane region" description="Helical" evidence="1">
    <location>
        <begin position="363"/>
        <end position="380"/>
    </location>
</feature>
<evidence type="ECO:0000313" key="2">
    <source>
        <dbReference type="EMBL" id="OGG07182.1"/>
    </source>
</evidence>
<evidence type="ECO:0000313" key="3">
    <source>
        <dbReference type="Proteomes" id="UP000177354"/>
    </source>
</evidence>
<feature type="transmembrane region" description="Helical" evidence="1">
    <location>
        <begin position="578"/>
        <end position="599"/>
    </location>
</feature>